<evidence type="ECO:0000256" key="5">
    <source>
        <dbReference type="ARBA" id="ARBA00023014"/>
    </source>
</evidence>
<dbReference type="InterPro" id="IPR036922">
    <property type="entry name" value="Rieske_2Fe-2S_sf"/>
</dbReference>
<proteinExistence type="predicted"/>
<evidence type="ECO:0000256" key="3">
    <source>
        <dbReference type="ARBA" id="ARBA00023002"/>
    </source>
</evidence>
<evidence type="ECO:0000259" key="7">
    <source>
        <dbReference type="PROSITE" id="PS51296"/>
    </source>
</evidence>
<dbReference type="InterPro" id="IPR012748">
    <property type="entry name" value="Rieske-like_NirD"/>
</dbReference>
<gene>
    <name evidence="8" type="primary">nirD</name>
    <name evidence="8" type="ORF">JJE72_02590</name>
</gene>
<dbReference type="Gene3D" id="2.102.10.10">
    <property type="entry name" value="Rieske [2Fe-2S] iron-sulphur domain"/>
    <property type="match status" value="1"/>
</dbReference>
<evidence type="ECO:0000256" key="2">
    <source>
        <dbReference type="ARBA" id="ARBA00022723"/>
    </source>
</evidence>
<dbReference type="CDD" id="cd03529">
    <property type="entry name" value="Rieske_NirD"/>
    <property type="match status" value="1"/>
</dbReference>
<dbReference type="RefSeq" id="WP_189693392.1">
    <property type="nucleotide sequence ID" value="NZ_BNCM01000005.1"/>
</dbReference>
<comment type="caution">
    <text evidence="8">The sequence shown here is derived from an EMBL/GenBank/DDBJ whole genome shotgun (WGS) entry which is preliminary data.</text>
</comment>
<organism evidence="8 9">
    <name type="scientific">Sinomonas cellulolyticus</name>
    <dbReference type="NCBI Taxonomy" id="2801916"/>
    <lineage>
        <taxon>Bacteria</taxon>
        <taxon>Bacillati</taxon>
        <taxon>Actinomycetota</taxon>
        <taxon>Actinomycetes</taxon>
        <taxon>Micrococcales</taxon>
        <taxon>Micrococcaceae</taxon>
        <taxon>Sinomonas</taxon>
    </lineage>
</organism>
<feature type="domain" description="Rieske" evidence="7">
    <location>
        <begin position="35"/>
        <end position="135"/>
    </location>
</feature>
<sequence length="137" mass="14327">MTITALPHLAASSSLRSSSTDPDDPFLSASPARWHDVCRLSDLETNWGEAALVGGRQVALFRLPGNEVFAVEQRDPATGAHVMARGIVGSRSGRPTIASPLHKQVYDLVTGERLDAAGTPLAAFAARVVGGVVQIAA</sequence>
<evidence type="ECO:0000256" key="6">
    <source>
        <dbReference type="ARBA" id="ARBA00023063"/>
    </source>
</evidence>
<accession>A0ABS1JYC5</accession>
<dbReference type="InterPro" id="IPR017941">
    <property type="entry name" value="Rieske_2Fe-2S"/>
</dbReference>
<dbReference type="SUPFAM" id="SSF50022">
    <property type="entry name" value="ISP domain"/>
    <property type="match status" value="1"/>
</dbReference>
<dbReference type="PROSITE" id="PS51296">
    <property type="entry name" value="RIESKE"/>
    <property type="match status" value="1"/>
</dbReference>
<dbReference type="PANTHER" id="PTHR40562:SF1">
    <property type="entry name" value="NITRITE REDUCTASE (NADH) SMALL SUBUNIT"/>
    <property type="match status" value="1"/>
</dbReference>
<dbReference type="NCBIfam" id="TIGR02378">
    <property type="entry name" value="nirD_assim_sml"/>
    <property type="match status" value="1"/>
</dbReference>
<keyword evidence="3" id="KW-0560">Oxidoreductase</keyword>
<evidence type="ECO:0000313" key="8">
    <source>
        <dbReference type="EMBL" id="MBL0704391.1"/>
    </source>
</evidence>
<dbReference type="InterPro" id="IPR017881">
    <property type="entry name" value="NirD"/>
</dbReference>
<name>A0ABS1JYC5_9MICC</name>
<reference evidence="8 9" key="1">
    <citation type="submission" date="2021-01" db="EMBL/GenBank/DDBJ databases">
        <title>Genome public.</title>
        <authorList>
            <person name="Liu C."/>
            <person name="Sun Q."/>
        </authorList>
    </citation>
    <scope>NUCLEOTIDE SEQUENCE [LARGE SCALE GENOMIC DNA]</scope>
    <source>
        <strain evidence="8 9">JC656</strain>
    </source>
</reference>
<dbReference type="Proteomes" id="UP000639051">
    <property type="component" value="Unassembled WGS sequence"/>
</dbReference>
<protein>
    <submittedName>
        <fullName evidence="8">Nitrite reductase small subunit NirD</fullName>
    </submittedName>
</protein>
<dbReference type="Pfam" id="PF13806">
    <property type="entry name" value="Rieske_2"/>
    <property type="match status" value="1"/>
</dbReference>
<dbReference type="EMBL" id="JAERRC010000010">
    <property type="protein sequence ID" value="MBL0704391.1"/>
    <property type="molecule type" value="Genomic_DNA"/>
</dbReference>
<evidence type="ECO:0000313" key="9">
    <source>
        <dbReference type="Proteomes" id="UP000639051"/>
    </source>
</evidence>
<keyword evidence="9" id="KW-1185">Reference proteome</keyword>
<keyword evidence="4" id="KW-0408">Iron</keyword>
<dbReference type="PROSITE" id="PS51300">
    <property type="entry name" value="NIRD"/>
    <property type="match status" value="1"/>
</dbReference>
<keyword evidence="2" id="KW-0479">Metal-binding</keyword>
<keyword evidence="5" id="KW-0411">Iron-sulfur</keyword>
<keyword evidence="6" id="KW-0534">Nitrate assimilation</keyword>
<evidence type="ECO:0000256" key="1">
    <source>
        <dbReference type="ARBA" id="ARBA00022714"/>
    </source>
</evidence>
<keyword evidence="1" id="KW-0001">2Fe-2S</keyword>
<dbReference type="PANTHER" id="PTHR40562">
    <property type="match status" value="1"/>
</dbReference>
<evidence type="ECO:0000256" key="4">
    <source>
        <dbReference type="ARBA" id="ARBA00023004"/>
    </source>
</evidence>